<sequence length="479" mass="50305">MVLLALAVVRAGADLALGPVAGGRLGRAGVRAIGDRCAAAGATAVAAAGRALGVALGAAGGRRAGRLRRGGGRLQTALRAGGDVEVRVEVRAGRVGLGRLRLPELERPVDERPLVQVVPVDEGDRDAGLARTARAARPVQVRLVVVGDGVVDHVGHVVDVDAAGGDVGRDQHVLLAGLERGHRALALVLVQVAVHGRRVEAAVVQLLDELGRRALGAREDHGLAAALGLQDARDHLVLVERVRPVDEVLDVRLRQALVGVVRADVDRLRHEPAREGDDRAGHGRGEQHGVPHGRNLREDLLDVGEEAEVEHLVGLVEHDLLHLAEVQEALAGQVEETAGGADDDLRAGLDLLDLPLVRLAAVDRDDLRRALGGGELEVLGHLHRELAGRHDDERLDAGLGVVAEALDEREAEAEGLARAGLRLADDVLAGEGEGDGLLLDGEGIDDALPGEGIDDVRRDAELGESSQEVLPCRVRSRCE</sequence>
<evidence type="ECO:0000313" key="3">
    <source>
        <dbReference type="Proteomes" id="UP000610303"/>
    </source>
</evidence>
<evidence type="ECO:0000256" key="1">
    <source>
        <dbReference type="SAM" id="MobiDB-lite"/>
    </source>
</evidence>
<name>A0A918CGS3_AGRME</name>
<proteinExistence type="predicted"/>
<dbReference type="AntiFam" id="ANF00149">
    <property type="entry name" value="Shadow ORF (opposite cshA)"/>
</dbReference>
<protein>
    <submittedName>
        <fullName evidence="2">Uncharacterized protein</fullName>
    </submittedName>
</protein>
<reference evidence="2" key="2">
    <citation type="submission" date="2020-09" db="EMBL/GenBank/DDBJ databases">
        <authorList>
            <person name="Sun Q."/>
            <person name="Ohkuma M."/>
        </authorList>
    </citation>
    <scope>NUCLEOTIDE SEQUENCE</scope>
    <source>
        <strain evidence="2">JCM 3346</strain>
    </source>
</reference>
<keyword evidence="3" id="KW-1185">Reference proteome</keyword>
<dbReference type="EMBL" id="BMRJ01000001">
    <property type="protein sequence ID" value="GGR22086.1"/>
    <property type="molecule type" value="Genomic_DNA"/>
</dbReference>
<reference evidence="2" key="1">
    <citation type="journal article" date="2014" name="Int. J. Syst. Evol. Microbiol.">
        <title>Complete genome sequence of Corynebacterium casei LMG S-19264T (=DSM 44701T), isolated from a smear-ripened cheese.</title>
        <authorList>
            <consortium name="US DOE Joint Genome Institute (JGI-PGF)"/>
            <person name="Walter F."/>
            <person name="Albersmeier A."/>
            <person name="Kalinowski J."/>
            <person name="Ruckert C."/>
        </authorList>
    </citation>
    <scope>NUCLEOTIDE SEQUENCE</scope>
    <source>
        <strain evidence="2">JCM 3346</strain>
    </source>
</reference>
<organism evidence="2 3">
    <name type="scientific">Agromyces mediolanus</name>
    <name type="common">Corynebacterium mediolanum</name>
    <dbReference type="NCBI Taxonomy" id="41986"/>
    <lineage>
        <taxon>Bacteria</taxon>
        <taxon>Bacillati</taxon>
        <taxon>Actinomycetota</taxon>
        <taxon>Actinomycetes</taxon>
        <taxon>Micrococcales</taxon>
        <taxon>Microbacteriaceae</taxon>
        <taxon>Agromyces</taxon>
    </lineage>
</organism>
<gene>
    <name evidence="2" type="ORF">GCM10010196_14610</name>
</gene>
<comment type="caution">
    <text evidence="2">The sequence shown here is derived from an EMBL/GenBank/DDBJ whole genome shotgun (WGS) entry which is preliminary data.</text>
</comment>
<dbReference type="AlphaFoldDB" id="A0A918CGS3"/>
<evidence type="ECO:0000313" key="2">
    <source>
        <dbReference type="EMBL" id="GGR22086.1"/>
    </source>
</evidence>
<accession>A0A918CGS3</accession>
<feature type="region of interest" description="Disordered" evidence="1">
    <location>
        <begin position="271"/>
        <end position="295"/>
    </location>
</feature>
<dbReference type="Proteomes" id="UP000610303">
    <property type="component" value="Unassembled WGS sequence"/>
</dbReference>